<dbReference type="SUPFAM" id="SSF51695">
    <property type="entry name" value="PLC-like phosphodiesterases"/>
    <property type="match status" value="1"/>
</dbReference>
<evidence type="ECO:0000256" key="1">
    <source>
        <dbReference type="ARBA" id="ARBA00008858"/>
    </source>
</evidence>
<evidence type="ECO:0000256" key="2">
    <source>
        <dbReference type="ARBA" id="ARBA00014286"/>
    </source>
</evidence>
<dbReference type="InterPro" id="IPR017946">
    <property type="entry name" value="PLC-like_Pdiesterase_TIM-brl"/>
</dbReference>
<name>A0A4P6XK62_9ASCO</name>
<dbReference type="GO" id="GO:0006629">
    <property type="term" value="P:lipid metabolic process"/>
    <property type="evidence" value="ECO:0007669"/>
    <property type="project" value="InterPro"/>
</dbReference>
<dbReference type="STRING" id="2163413.A0A4P6XK62"/>
<evidence type="ECO:0000313" key="4">
    <source>
        <dbReference type="Proteomes" id="UP000292447"/>
    </source>
</evidence>
<dbReference type="PANTHER" id="PTHR31571:SF1">
    <property type="entry name" value="ALTERED INHERITANCE OF MITOCHONDRIA PROTEIN 6"/>
    <property type="match status" value="1"/>
</dbReference>
<accession>A0A4P6XK62</accession>
<reference evidence="4" key="1">
    <citation type="submission" date="2019-03" db="EMBL/GenBank/DDBJ databases">
        <title>Snf2 controls pulcherriminic acid biosynthesis and connects pigmentation and antifungal activity of the yeast Metschnikowia pulcherrima.</title>
        <authorList>
            <person name="Gore-Lloyd D."/>
            <person name="Sumann I."/>
            <person name="Brachmann A.O."/>
            <person name="Schneeberger K."/>
            <person name="Ortiz-Merino R.A."/>
            <person name="Moreno-Beltran M."/>
            <person name="Schlaefli M."/>
            <person name="Kirner P."/>
            <person name="Santos Kron A."/>
            <person name="Wolfe K.H."/>
            <person name="Piel J."/>
            <person name="Ahrens C.H."/>
            <person name="Henk D."/>
            <person name="Freimoser F.M."/>
        </authorList>
    </citation>
    <scope>NUCLEOTIDE SEQUENCE [LARGE SCALE GENOMIC DNA]</scope>
    <source>
        <strain evidence="4">APC 1.2</strain>
    </source>
</reference>
<protein>
    <recommendedName>
        <fullName evidence="2">Altered inheritance of mitochondria protein 6</fullName>
    </recommendedName>
</protein>
<dbReference type="GO" id="GO:0008081">
    <property type="term" value="F:phosphoric diester hydrolase activity"/>
    <property type="evidence" value="ECO:0007669"/>
    <property type="project" value="InterPro"/>
</dbReference>
<comment type="similarity">
    <text evidence="1">Belongs to the AIM6 family.</text>
</comment>
<dbReference type="Proteomes" id="UP000292447">
    <property type="component" value="Chromosome II"/>
</dbReference>
<gene>
    <name evidence="3" type="ORF">METSCH_B09310</name>
</gene>
<evidence type="ECO:0000313" key="3">
    <source>
        <dbReference type="EMBL" id="QBM87722.1"/>
    </source>
</evidence>
<dbReference type="InterPro" id="IPR051236">
    <property type="entry name" value="HAT_RTT109-like"/>
</dbReference>
<proteinExistence type="inferred from homology"/>
<dbReference type="AlphaFoldDB" id="A0A4P6XK62"/>
<keyword evidence="4" id="KW-1185">Reference proteome</keyword>
<sequence>MINVFRPFSEKFTDILTIESLTRDVHLKPIHSHNDYWRKRPFFDALLYGCTSIEGDVWKFHKDYTVTDTVTESTSRFIRDQVYVGHNQVHLKSENTLEALYLTPLYRMLESANKRYSEPIMSMPSKKFGVFFDSPELTLNLWLDLKTEGVETYLALKQQLRMFMDKGYLAYYNVSEASFVDGPVAITLTGDVPWTFLEEEEKSVDSRQVFLDCPLEQFIGADEKTRQKYRKFCLFASASLEHLLGNEDFKSSLSQDFSGAQKSRLKQSFDAAHALGIKTRVWGGVDWPIHVRDMHWKSLWMLGCDLINADDLEAAANMF</sequence>
<dbReference type="EMBL" id="CP034457">
    <property type="protein sequence ID" value="QBM87722.1"/>
    <property type="molecule type" value="Genomic_DNA"/>
</dbReference>
<dbReference type="PANTHER" id="PTHR31571">
    <property type="entry name" value="ALTERED INHERITANCE OF MITOCHONDRIA PROTEIN 6"/>
    <property type="match status" value="1"/>
</dbReference>
<organism evidence="3 4">
    <name type="scientific">Metschnikowia aff. pulcherrima</name>
    <dbReference type="NCBI Taxonomy" id="2163413"/>
    <lineage>
        <taxon>Eukaryota</taxon>
        <taxon>Fungi</taxon>
        <taxon>Dikarya</taxon>
        <taxon>Ascomycota</taxon>
        <taxon>Saccharomycotina</taxon>
        <taxon>Pichiomycetes</taxon>
        <taxon>Metschnikowiaceae</taxon>
        <taxon>Metschnikowia</taxon>
    </lineage>
</organism>